<dbReference type="InterPro" id="IPR013324">
    <property type="entry name" value="RNA_pol_sigma_r3/r4-like"/>
</dbReference>
<proteinExistence type="inferred from homology"/>
<keyword evidence="8" id="KW-1185">Reference proteome</keyword>
<evidence type="ECO:0000256" key="3">
    <source>
        <dbReference type="ARBA" id="ARBA00023082"/>
    </source>
</evidence>
<dbReference type="NCBIfam" id="TIGR02937">
    <property type="entry name" value="sigma70-ECF"/>
    <property type="match status" value="1"/>
</dbReference>
<dbReference type="RefSeq" id="WP_184204161.1">
    <property type="nucleotide sequence ID" value="NZ_JACHGW010000013.1"/>
</dbReference>
<accession>A0A7W9SWD9</accession>
<evidence type="ECO:0000259" key="6">
    <source>
        <dbReference type="Pfam" id="PF04542"/>
    </source>
</evidence>
<dbReference type="GO" id="GO:0016987">
    <property type="term" value="F:sigma factor activity"/>
    <property type="evidence" value="ECO:0007669"/>
    <property type="project" value="UniProtKB-KW"/>
</dbReference>
<dbReference type="AlphaFoldDB" id="A0A7W9SWD9"/>
<evidence type="ECO:0000256" key="2">
    <source>
        <dbReference type="ARBA" id="ARBA00023015"/>
    </source>
</evidence>
<name>A0A7W9SWD9_ARMRO</name>
<organism evidence="7 8">
    <name type="scientific">Armatimonas rosea</name>
    <dbReference type="NCBI Taxonomy" id="685828"/>
    <lineage>
        <taxon>Bacteria</taxon>
        <taxon>Bacillati</taxon>
        <taxon>Armatimonadota</taxon>
        <taxon>Armatimonadia</taxon>
        <taxon>Armatimonadales</taxon>
        <taxon>Armatimonadaceae</taxon>
        <taxon>Armatimonas</taxon>
    </lineage>
</organism>
<dbReference type="InterPro" id="IPR013325">
    <property type="entry name" value="RNA_pol_sigma_r2"/>
</dbReference>
<feature type="domain" description="RNA polymerase sigma-70 region 2" evidence="6">
    <location>
        <begin position="28"/>
        <end position="94"/>
    </location>
</feature>
<dbReference type="InterPro" id="IPR014284">
    <property type="entry name" value="RNA_pol_sigma-70_dom"/>
</dbReference>
<keyword evidence="4" id="KW-0238">DNA-binding</keyword>
<keyword evidence="2" id="KW-0805">Transcription regulation</keyword>
<comment type="caution">
    <text evidence="7">The sequence shown here is derived from an EMBL/GenBank/DDBJ whole genome shotgun (WGS) entry which is preliminary data.</text>
</comment>
<dbReference type="Gene3D" id="1.10.10.10">
    <property type="entry name" value="Winged helix-like DNA-binding domain superfamily/Winged helix DNA-binding domain"/>
    <property type="match status" value="1"/>
</dbReference>
<dbReference type="PANTHER" id="PTHR43133:SF8">
    <property type="entry name" value="RNA POLYMERASE SIGMA FACTOR HI_1459-RELATED"/>
    <property type="match status" value="1"/>
</dbReference>
<dbReference type="InterPro" id="IPR007627">
    <property type="entry name" value="RNA_pol_sigma70_r2"/>
</dbReference>
<dbReference type="GO" id="GO:0006352">
    <property type="term" value="P:DNA-templated transcription initiation"/>
    <property type="evidence" value="ECO:0007669"/>
    <property type="project" value="InterPro"/>
</dbReference>
<evidence type="ECO:0000256" key="4">
    <source>
        <dbReference type="ARBA" id="ARBA00023125"/>
    </source>
</evidence>
<dbReference type="SUPFAM" id="SSF88659">
    <property type="entry name" value="Sigma3 and sigma4 domains of RNA polymerase sigma factors"/>
    <property type="match status" value="1"/>
</dbReference>
<keyword evidence="5" id="KW-0804">Transcription</keyword>
<dbReference type="Gene3D" id="1.10.1740.10">
    <property type="match status" value="1"/>
</dbReference>
<reference evidence="7 8" key="1">
    <citation type="submission" date="2020-08" db="EMBL/GenBank/DDBJ databases">
        <title>Genomic Encyclopedia of Type Strains, Phase IV (KMG-IV): sequencing the most valuable type-strain genomes for metagenomic binning, comparative biology and taxonomic classification.</title>
        <authorList>
            <person name="Goeker M."/>
        </authorList>
    </citation>
    <scope>NUCLEOTIDE SEQUENCE [LARGE SCALE GENOMIC DNA]</scope>
    <source>
        <strain evidence="7 8">DSM 23562</strain>
    </source>
</reference>
<dbReference type="PANTHER" id="PTHR43133">
    <property type="entry name" value="RNA POLYMERASE ECF-TYPE SIGMA FACTO"/>
    <property type="match status" value="1"/>
</dbReference>
<dbReference type="GO" id="GO:0003677">
    <property type="term" value="F:DNA binding"/>
    <property type="evidence" value="ECO:0007669"/>
    <property type="project" value="UniProtKB-KW"/>
</dbReference>
<evidence type="ECO:0000256" key="5">
    <source>
        <dbReference type="ARBA" id="ARBA00023163"/>
    </source>
</evidence>
<evidence type="ECO:0000313" key="7">
    <source>
        <dbReference type="EMBL" id="MBB6054080.1"/>
    </source>
</evidence>
<evidence type="ECO:0000256" key="1">
    <source>
        <dbReference type="ARBA" id="ARBA00010641"/>
    </source>
</evidence>
<comment type="similarity">
    <text evidence="1">Belongs to the sigma-70 factor family. ECF subfamily.</text>
</comment>
<dbReference type="Proteomes" id="UP000520814">
    <property type="component" value="Unassembled WGS sequence"/>
</dbReference>
<dbReference type="Pfam" id="PF04542">
    <property type="entry name" value="Sigma70_r2"/>
    <property type="match status" value="1"/>
</dbReference>
<dbReference type="InterPro" id="IPR039425">
    <property type="entry name" value="RNA_pol_sigma-70-like"/>
</dbReference>
<gene>
    <name evidence="7" type="ORF">HNQ39_005927</name>
</gene>
<dbReference type="SUPFAM" id="SSF88946">
    <property type="entry name" value="Sigma2 domain of RNA polymerase sigma factors"/>
    <property type="match status" value="1"/>
</dbReference>
<sequence>MSKNYRSLTDSELVAECIPGSEAAWDELLRRHGGLIFSTIRRMGLSSLDAEDVFQSVCILLLENLTSLREGQKLTGWLMAVSRRETLRWLRRQRPTSELPTTEREATDDLPEKQLAALEDRHLLERGLEQLGERCQTLLIALYLTEPAPSYEAIAQERSWPVGSVGPNRARCLERLRVELEKLGY</sequence>
<dbReference type="InterPro" id="IPR036388">
    <property type="entry name" value="WH-like_DNA-bd_sf"/>
</dbReference>
<dbReference type="EMBL" id="JACHGW010000013">
    <property type="protein sequence ID" value="MBB6054080.1"/>
    <property type="molecule type" value="Genomic_DNA"/>
</dbReference>
<protein>
    <submittedName>
        <fullName evidence="7">RNA polymerase sigma factor (Sigma-70 family)</fullName>
    </submittedName>
</protein>
<evidence type="ECO:0000313" key="8">
    <source>
        <dbReference type="Proteomes" id="UP000520814"/>
    </source>
</evidence>
<keyword evidence="3" id="KW-0731">Sigma factor</keyword>